<protein>
    <submittedName>
        <fullName evidence="4">Agamous-like MADS-box protein AGL18</fullName>
    </submittedName>
</protein>
<organism evidence="3 4">
    <name type="scientific">Camelina sativa</name>
    <name type="common">False flax</name>
    <name type="synonym">Myagrum sativum</name>
    <dbReference type="NCBI Taxonomy" id="90675"/>
    <lineage>
        <taxon>Eukaryota</taxon>
        <taxon>Viridiplantae</taxon>
        <taxon>Streptophyta</taxon>
        <taxon>Embryophyta</taxon>
        <taxon>Tracheophyta</taxon>
        <taxon>Spermatophyta</taxon>
        <taxon>Magnoliopsida</taxon>
        <taxon>eudicotyledons</taxon>
        <taxon>Gunneridae</taxon>
        <taxon>Pentapetalae</taxon>
        <taxon>rosids</taxon>
        <taxon>malvids</taxon>
        <taxon>Brassicales</taxon>
        <taxon>Brassicaceae</taxon>
        <taxon>Camelineae</taxon>
        <taxon>Camelina</taxon>
    </lineage>
</organism>
<keyword evidence="3" id="KW-1185">Reference proteome</keyword>
<name>A0ABM1RNZ4_CAMSA</name>
<evidence type="ECO:0000259" key="2">
    <source>
        <dbReference type="Pfam" id="PF01486"/>
    </source>
</evidence>
<dbReference type="Proteomes" id="UP000694864">
    <property type="component" value="Chromosome 5"/>
</dbReference>
<keyword evidence="1" id="KW-0175">Coiled coil</keyword>
<feature type="domain" description="K-box" evidence="2">
    <location>
        <begin position="19"/>
        <end position="74"/>
    </location>
</feature>
<dbReference type="GeneID" id="109132807"/>
<reference evidence="4" key="2">
    <citation type="submission" date="2025-08" db="UniProtKB">
        <authorList>
            <consortium name="RefSeq"/>
        </authorList>
    </citation>
    <scope>IDENTIFICATION</scope>
    <source>
        <tissue evidence="4">Leaf</tissue>
    </source>
</reference>
<evidence type="ECO:0000256" key="1">
    <source>
        <dbReference type="SAM" id="Coils"/>
    </source>
</evidence>
<dbReference type="RefSeq" id="XP_019100732.1">
    <property type="nucleotide sequence ID" value="XM_019245187.1"/>
</dbReference>
<evidence type="ECO:0000313" key="4">
    <source>
        <dbReference type="RefSeq" id="XP_019100732.1"/>
    </source>
</evidence>
<evidence type="ECO:0000313" key="3">
    <source>
        <dbReference type="Proteomes" id="UP000694864"/>
    </source>
</evidence>
<sequence>MDYMKSNIQGIYFGFVQEQDREAVLRTAETLKGELESLQLLNERLNGESLDGLSYPELWSLEKQLAQGMVTVERQAVKAEMELIAKQEADPDYTGLEWGDEKRFESEFVLLRRRKNLRNQARELRISSSSGERQEEHDREALLQNIEHMKSEIERLRLLNE</sequence>
<reference evidence="3" key="1">
    <citation type="journal article" date="2014" name="Nat. Commun.">
        <title>The emerging biofuel crop Camelina sativa retains a highly undifferentiated hexaploid genome structure.</title>
        <authorList>
            <person name="Kagale S."/>
            <person name="Koh C."/>
            <person name="Nixon J."/>
            <person name="Bollina V."/>
            <person name="Clarke W.E."/>
            <person name="Tuteja R."/>
            <person name="Spillane C."/>
            <person name="Robinson S.J."/>
            <person name="Links M.G."/>
            <person name="Clarke C."/>
            <person name="Higgins E.E."/>
            <person name="Huebert T."/>
            <person name="Sharpe A.G."/>
            <person name="Parkin I.A."/>
        </authorList>
    </citation>
    <scope>NUCLEOTIDE SEQUENCE [LARGE SCALE GENOMIC DNA]</scope>
    <source>
        <strain evidence="3">cv. DH55</strain>
    </source>
</reference>
<accession>A0ABM1RNZ4</accession>
<feature type="coiled-coil region" evidence="1">
    <location>
        <begin position="132"/>
        <end position="159"/>
    </location>
</feature>
<gene>
    <name evidence="4" type="primary">LOC109132807</name>
</gene>
<dbReference type="Pfam" id="PF01486">
    <property type="entry name" value="K-box"/>
    <property type="match status" value="1"/>
</dbReference>
<proteinExistence type="predicted"/>
<dbReference type="InterPro" id="IPR002487">
    <property type="entry name" value="TF_Kbox"/>
</dbReference>